<dbReference type="PANTHER" id="PTHR33375">
    <property type="entry name" value="CHROMOSOME-PARTITIONING PROTEIN PARB-RELATED"/>
    <property type="match status" value="1"/>
</dbReference>
<dbReference type="OrthoDB" id="9796891at2"/>
<dbReference type="SUPFAM" id="SSF110849">
    <property type="entry name" value="ParB/Sulfiredoxin"/>
    <property type="match status" value="1"/>
</dbReference>
<gene>
    <name evidence="4" type="ORF">EIP75_21500</name>
</gene>
<feature type="compositionally biased region" description="Low complexity" evidence="2">
    <location>
        <begin position="232"/>
        <end position="249"/>
    </location>
</feature>
<protein>
    <submittedName>
        <fullName evidence="4">ParB/RepB/Spo0J family partition protein</fullName>
    </submittedName>
</protein>
<dbReference type="InterPro" id="IPR003115">
    <property type="entry name" value="ParB_N"/>
</dbReference>
<dbReference type="Gene3D" id="1.10.10.2830">
    <property type="match status" value="1"/>
</dbReference>
<dbReference type="Pfam" id="PF02195">
    <property type="entry name" value="ParB_N"/>
    <property type="match status" value="1"/>
</dbReference>
<evidence type="ECO:0000256" key="1">
    <source>
        <dbReference type="ARBA" id="ARBA00006295"/>
    </source>
</evidence>
<dbReference type="AlphaFoldDB" id="A0A426V2S2"/>
<dbReference type="Proteomes" id="UP000269265">
    <property type="component" value="Unassembled WGS sequence"/>
</dbReference>
<evidence type="ECO:0000313" key="4">
    <source>
        <dbReference type="EMBL" id="RRS01155.1"/>
    </source>
</evidence>
<dbReference type="Gene3D" id="3.90.1530.30">
    <property type="match status" value="1"/>
</dbReference>
<dbReference type="InterPro" id="IPR036086">
    <property type="entry name" value="ParB/Sulfiredoxin_sf"/>
</dbReference>
<keyword evidence="5" id="KW-1185">Reference proteome</keyword>
<reference evidence="4 5" key="1">
    <citation type="submission" date="2018-12" db="EMBL/GenBank/DDBJ databases">
        <title>The whole draft genome of Aquabacterium sp. SJQ9.</title>
        <authorList>
            <person name="Sun L."/>
            <person name="Gao X."/>
            <person name="Chen W."/>
            <person name="Huang K."/>
        </authorList>
    </citation>
    <scope>NUCLEOTIDE SEQUENCE [LARGE SCALE GENOMIC DNA]</scope>
    <source>
        <strain evidence="4 5">SJQ9</strain>
    </source>
</reference>
<dbReference type="SMART" id="SM00470">
    <property type="entry name" value="ParB"/>
    <property type="match status" value="1"/>
</dbReference>
<feature type="compositionally biased region" description="Basic and acidic residues" evidence="2">
    <location>
        <begin position="217"/>
        <end position="228"/>
    </location>
</feature>
<evidence type="ECO:0000256" key="2">
    <source>
        <dbReference type="SAM" id="MobiDB-lite"/>
    </source>
</evidence>
<proteinExistence type="inferred from homology"/>
<accession>A0A426V2S2</accession>
<evidence type="ECO:0000313" key="5">
    <source>
        <dbReference type="Proteomes" id="UP000269265"/>
    </source>
</evidence>
<evidence type="ECO:0000259" key="3">
    <source>
        <dbReference type="SMART" id="SM00470"/>
    </source>
</evidence>
<organism evidence="4 5">
    <name type="scientific">Aquabacterium soli</name>
    <dbReference type="NCBI Taxonomy" id="2493092"/>
    <lineage>
        <taxon>Bacteria</taxon>
        <taxon>Pseudomonadati</taxon>
        <taxon>Pseudomonadota</taxon>
        <taxon>Betaproteobacteria</taxon>
        <taxon>Burkholderiales</taxon>
        <taxon>Aquabacterium</taxon>
    </lineage>
</organism>
<dbReference type="PANTHER" id="PTHR33375:SF1">
    <property type="entry name" value="CHROMOSOME-PARTITIONING PROTEIN PARB-RELATED"/>
    <property type="match status" value="1"/>
</dbReference>
<comment type="similarity">
    <text evidence="1">Belongs to the ParB family.</text>
</comment>
<dbReference type="RefSeq" id="WP_125245255.1">
    <property type="nucleotide sequence ID" value="NZ_RSED01000026.1"/>
</dbReference>
<sequence>MTTALKSSIARLGNKLNDLKKDAQYLMVAIDLCDRYSRQVRTVFAEGPLLELSESIKVNGIIEPLLARPIGNGRYEIIAGERRMRAARMAGLKVLPLLVKDLDDEAAYRLHLAENNHRENLSTLELAVSVQRDVDAANGVLEKVAQQYNKTKSWISKMLAIARGGESMVELVEEGVTSDRAVLSAVSSLEQRSPEKAKALAEQLKAAPPKVNKRHITEGFMKADKTERTQQASSAGKGVSASKSSGTKANGKDQATAAEPAWRTKTTIERGNTEILIVVELSPHSRYASEFADLSKKYGKARLVMSERHPEQAYAVVQFGNTALHRRVYQADELRLLAVQ</sequence>
<dbReference type="GO" id="GO:0007059">
    <property type="term" value="P:chromosome segregation"/>
    <property type="evidence" value="ECO:0007669"/>
    <property type="project" value="TreeGrafter"/>
</dbReference>
<dbReference type="GO" id="GO:0003677">
    <property type="term" value="F:DNA binding"/>
    <property type="evidence" value="ECO:0007669"/>
    <property type="project" value="InterPro"/>
</dbReference>
<name>A0A426V2S2_9BURK</name>
<dbReference type="GO" id="GO:0005694">
    <property type="term" value="C:chromosome"/>
    <property type="evidence" value="ECO:0007669"/>
    <property type="project" value="TreeGrafter"/>
</dbReference>
<feature type="region of interest" description="Disordered" evidence="2">
    <location>
        <begin position="217"/>
        <end position="265"/>
    </location>
</feature>
<feature type="domain" description="ParB-like N-terminal" evidence="3">
    <location>
        <begin position="26"/>
        <end position="116"/>
    </location>
</feature>
<dbReference type="InterPro" id="IPR004437">
    <property type="entry name" value="ParB/RepB/Spo0J"/>
</dbReference>
<dbReference type="NCBIfam" id="TIGR00180">
    <property type="entry name" value="parB_part"/>
    <property type="match status" value="1"/>
</dbReference>
<dbReference type="EMBL" id="RSED01000026">
    <property type="protein sequence ID" value="RRS01155.1"/>
    <property type="molecule type" value="Genomic_DNA"/>
</dbReference>
<dbReference type="InterPro" id="IPR050336">
    <property type="entry name" value="Chromosome_partition/occlusion"/>
</dbReference>
<comment type="caution">
    <text evidence="4">The sequence shown here is derived from an EMBL/GenBank/DDBJ whole genome shotgun (WGS) entry which is preliminary data.</text>
</comment>